<dbReference type="EMBL" id="BARS01042926">
    <property type="protein sequence ID" value="GAG34114.1"/>
    <property type="molecule type" value="Genomic_DNA"/>
</dbReference>
<feature type="region of interest" description="Disordered" evidence="1">
    <location>
        <begin position="25"/>
        <end position="47"/>
    </location>
</feature>
<evidence type="ECO:0000256" key="1">
    <source>
        <dbReference type="SAM" id="MobiDB-lite"/>
    </source>
</evidence>
<dbReference type="AlphaFoldDB" id="X0WT28"/>
<evidence type="ECO:0000313" key="2">
    <source>
        <dbReference type="EMBL" id="GAG34114.1"/>
    </source>
</evidence>
<reference evidence="2" key="1">
    <citation type="journal article" date="2014" name="Front. Microbiol.">
        <title>High frequency of phylogenetically diverse reductive dehalogenase-homologous genes in deep subseafloor sedimentary metagenomes.</title>
        <authorList>
            <person name="Kawai M."/>
            <person name="Futagami T."/>
            <person name="Toyoda A."/>
            <person name="Takaki Y."/>
            <person name="Nishi S."/>
            <person name="Hori S."/>
            <person name="Arai W."/>
            <person name="Tsubouchi T."/>
            <person name="Morono Y."/>
            <person name="Uchiyama I."/>
            <person name="Ito T."/>
            <person name="Fujiyama A."/>
            <person name="Inagaki F."/>
            <person name="Takami H."/>
        </authorList>
    </citation>
    <scope>NUCLEOTIDE SEQUENCE</scope>
    <source>
        <strain evidence="2">Expedition CK06-06</strain>
    </source>
</reference>
<sequence length="128" mass="14324">MRKILLISLAAVIVAGGIALVTYAQDKPEREGPPRGRPRGGRPPRIELTKEQSAALKELMKEGKVGAHLMKALTAFQEAVKGVLEKEIKDEAQLNRAVRRFVFQAIMQQMRPPADEEGNGTRRLDRRR</sequence>
<name>X0WT28_9ZZZZ</name>
<gene>
    <name evidence="2" type="ORF">S01H1_65059</name>
</gene>
<organism evidence="2">
    <name type="scientific">marine sediment metagenome</name>
    <dbReference type="NCBI Taxonomy" id="412755"/>
    <lineage>
        <taxon>unclassified sequences</taxon>
        <taxon>metagenomes</taxon>
        <taxon>ecological metagenomes</taxon>
    </lineage>
</organism>
<feature type="non-terminal residue" evidence="2">
    <location>
        <position position="128"/>
    </location>
</feature>
<protein>
    <submittedName>
        <fullName evidence="2">Uncharacterized protein</fullName>
    </submittedName>
</protein>
<comment type="caution">
    <text evidence="2">The sequence shown here is derived from an EMBL/GenBank/DDBJ whole genome shotgun (WGS) entry which is preliminary data.</text>
</comment>
<accession>X0WT28</accession>
<proteinExistence type="predicted"/>